<gene>
    <name evidence="1" type="ORF">A3K87_14055</name>
</gene>
<protein>
    <submittedName>
        <fullName evidence="1">Uncharacterized protein</fullName>
    </submittedName>
</protein>
<dbReference type="EMBL" id="LVHG01000037">
    <property type="protein sequence ID" value="OAK64512.1"/>
    <property type="molecule type" value="Genomic_DNA"/>
</dbReference>
<name>A0AA91DP78_VARPD</name>
<organism evidence="1 2">
    <name type="scientific">Variovorax paradoxus</name>
    <dbReference type="NCBI Taxonomy" id="34073"/>
    <lineage>
        <taxon>Bacteria</taxon>
        <taxon>Pseudomonadati</taxon>
        <taxon>Pseudomonadota</taxon>
        <taxon>Betaproteobacteria</taxon>
        <taxon>Burkholderiales</taxon>
        <taxon>Comamonadaceae</taxon>
        <taxon>Variovorax</taxon>
    </lineage>
</organism>
<dbReference type="Proteomes" id="UP000077852">
    <property type="component" value="Unassembled WGS sequence"/>
</dbReference>
<dbReference type="RefSeq" id="WP_081267636.1">
    <property type="nucleotide sequence ID" value="NZ_LVHG01000037.1"/>
</dbReference>
<proteinExistence type="predicted"/>
<evidence type="ECO:0000313" key="2">
    <source>
        <dbReference type="Proteomes" id="UP000077852"/>
    </source>
</evidence>
<reference evidence="1 2" key="1">
    <citation type="submission" date="2016-03" db="EMBL/GenBank/DDBJ databases">
        <title>Genome sequence of Variovorax paradoxus KB5.</title>
        <authorList>
            <person name="Jeong H."/>
            <person name="Hong C.E."/>
            <person name="Jo S.H."/>
            <person name="Park J.M."/>
        </authorList>
    </citation>
    <scope>NUCLEOTIDE SEQUENCE [LARGE SCALE GENOMIC DNA]</scope>
    <source>
        <strain evidence="1 2">KB5</strain>
    </source>
</reference>
<dbReference type="AlphaFoldDB" id="A0AA91DP78"/>
<accession>A0AA91DP78</accession>
<comment type="caution">
    <text evidence="1">The sequence shown here is derived from an EMBL/GenBank/DDBJ whole genome shotgun (WGS) entry which is preliminary data.</text>
</comment>
<evidence type="ECO:0000313" key="1">
    <source>
        <dbReference type="EMBL" id="OAK64512.1"/>
    </source>
</evidence>
<sequence length="339" mass="36981">MTRLASAAELRSEHLIPDQFPDKCLFLVHDGDLELDSDLSLDWARWQDGLAGGLEHLQEMPRDLPADLGGFLVTGSLRLSGALLNASAESGVALIVRGDMNLRQASCGGAYIRIDGRLCAQEVIYAHYNDGELHLRGGLCAKALIRDDHFVDLQGPTQGHSSGPLTVIDLREQRDPDDDERLPKALKKLLGNSTLSLSSVRDGLRQCVPPAGLSRPETPQQWRDAVWKDHAAVRKLPKPLRTESTYLLMLDPACPLRGAEIAELVASIPNAALTERVRLAAFMCSPKSLLRLPVAFDLQTEYARCLAAVADPALYLNEVPESFRPATMQGADQRIAALG</sequence>